<accession>A0A2N3G7K5</accession>
<dbReference type="GO" id="GO:0032259">
    <property type="term" value="P:methylation"/>
    <property type="evidence" value="ECO:0007669"/>
    <property type="project" value="UniProtKB-KW"/>
</dbReference>
<evidence type="ECO:0000256" key="1">
    <source>
        <dbReference type="ARBA" id="ARBA00006594"/>
    </source>
</evidence>
<dbReference type="EMBL" id="PHEX01000008">
    <property type="protein sequence ID" value="PKQ28700.1"/>
    <property type="molecule type" value="Genomic_DNA"/>
</dbReference>
<sequence length="350" mass="39969">MYCLPKTTVEVQETVEIFQRRYLGNKIGVLDLIGEVLQSAVGPYCSFCDIFAGTGTVSQRFNSNVVKILSNDILFSNYVPLYAWLSPEKCNWGRIADMIDVLNDIEPIGENYVSRHFGNAFFSLDNAIKIGEIREAIEGVTTSFKEKAVLLSSLLYAMDKVANTVGHYDAYRAKMDSFKPLELRMPQIQDINNIGNEVYNLDANTLIRQVDCDVLYLDPPYNSRQYCDLYHVLENVIRWEKPAVYGKAKKFDRCTLKSKYNCKEASRAMADLISRAKTRYILLSYNNMGSKGDPRSNARIADAEIIEILKSRGRVEIFERDYRMFTTGKTSISDNKERVFFCEVTKHALS</sequence>
<dbReference type="GO" id="GO:0009307">
    <property type="term" value="P:DNA restriction-modification system"/>
    <property type="evidence" value="ECO:0007669"/>
    <property type="project" value="InterPro"/>
</dbReference>
<keyword evidence="5" id="KW-0949">S-adenosyl-L-methionine</keyword>
<dbReference type="GO" id="GO:0009007">
    <property type="term" value="F:site-specific DNA-methyltransferase (adenine-specific) activity"/>
    <property type="evidence" value="ECO:0007669"/>
    <property type="project" value="UniProtKB-EC"/>
</dbReference>
<comment type="caution">
    <text evidence="7">The sequence shown here is derived from an EMBL/GenBank/DDBJ whole genome shotgun (WGS) entry which is preliminary data.</text>
</comment>
<evidence type="ECO:0000256" key="6">
    <source>
        <dbReference type="ARBA" id="ARBA00047942"/>
    </source>
</evidence>
<organism evidence="7 8">
    <name type="scientific">Candidatus Anoxymicrobium japonicum</name>
    <dbReference type="NCBI Taxonomy" id="2013648"/>
    <lineage>
        <taxon>Bacteria</taxon>
        <taxon>Bacillati</taxon>
        <taxon>Actinomycetota</taxon>
        <taxon>Candidatus Geothermincolia</taxon>
        <taxon>Candidatus Geothermincolales</taxon>
        <taxon>Candidatus Anoxymicrobiaceae</taxon>
        <taxon>Candidatus Anoxymicrobium</taxon>
    </lineage>
</organism>
<protein>
    <recommendedName>
        <fullName evidence="2">site-specific DNA-methyltransferase (adenine-specific)</fullName>
        <ecNumber evidence="2">2.1.1.72</ecNumber>
    </recommendedName>
</protein>
<name>A0A2N3G7K5_9ACTN</name>
<comment type="similarity">
    <text evidence="1">Belongs to the N(4)/N(6)-methyltransferase family.</text>
</comment>
<evidence type="ECO:0000256" key="5">
    <source>
        <dbReference type="ARBA" id="ARBA00022691"/>
    </source>
</evidence>
<dbReference type="PRINTS" id="PR00505">
    <property type="entry name" value="D12N6MTFRASE"/>
</dbReference>
<dbReference type="InterPro" id="IPR002052">
    <property type="entry name" value="DNA_methylase_N6_adenine_CS"/>
</dbReference>
<dbReference type="Gene3D" id="1.10.1020.10">
    <property type="entry name" value="Adenine-specific Methyltransferase, Domain 2"/>
    <property type="match status" value="1"/>
</dbReference>
<keyword evidence="4 7" id="KW-0808">Transferase</keyword>
<dbReference type="Gene3D" id="3.40.50.150">
    <property type="entry name" value="Vaccinia Virus protein VP39"/>
    <property type="match status" value="1"/>
</dbReference>
<evidence type="ECO:0000256" key="4">
    <source>
        <dbReference type="ARBA" id="ARBA00022679"/>
    </source>
</evidence>
<evidence type="ECO:0000313" key="7">
    <source>
        <dbReference type="EMBL" id="PKQ28700.1"/>
    </source>
</evidence>
<dbReference type="PROSITE" id="PS00092">
    <property type="entry name" value="N6_MTASE"/>
    <property type="match status" value="1"/>
</dbReference>
<dbReference type="AlphaFoldDB" id="A0A2N3G7K5"/>
<dbReference type="GO" id="GO:0003676">
    <property type="term" value="F:nucleic acid binding"/>
    <property type="evidence" value="ECO:0007669"/>
    <property type="project" value="InterPro"/>
</dbReference>
<dbReference type="InterPro" id="IPR023095">
    <property type="entry name" value="Ade_MeTrfase_dom_2"/>
</dbReference>
<proteinExistence type="inferred from homology"/>
<reference evidence="7 8" key="1">
    <citation type="journal article" date="2017" name="ISME J.">
        <title>Potential for microbial H2 and metal transformations associated with novel bacteria and archaea in deep terrestrial subsurface sediments.</title>
        <authorList>
            <person name="Hernsdorf A.W."/>
            <person name="Amano Y."/>
            <person name="Miyakawa K."/>
            <person name="Ise K."/>
            <person name="Suzuki Y."/>
            <person name="Anantharaman K."/>
            <person name="Probst A."/>
            <person name="Burstein D."/>
            <person name="Thomas B.C."/>
            <person name="Banfield J.F."/>
        </authorList>
    </citation>
    <scope>NUCLEOTIDE SEQUENCE [LARGE SCALE GENOMIC DNA]</scope>
    <source>
        <strain evidence="7">HGW-Actinobacteria-3</strain>
    </source>
</reference>
<comment type="catalytic activity">
    <reaction evidence="6">
        <text>a 2'-deoxyadenosine in DNA + S-adenosyl-L-methionine = an N(6)-methyl-2'-deoxyadenosine in DNA + S-adenosyl-L-homocysteine + H(+)</text>
        <dbReference type="Rhea" id="RHEA:15197"/>
        <dbReference type="Rhea" id="RHEA-COMP:12418"/>
        <dbReference type="Rhea" id="RHEA-COMP:12419"/>
        <dbReference type="ChEBI" id="CHEBI:15378"/>
        <dbReference type="ChEBI" id="CHEBI:57856"/>
        <dbReference type="ChEBI" id="CHEBI:59789"/>
        <dbReference type="ChEBI" id="CHEBI:90615"/>
        <dbReference type="ChEBI" id="CHEBI:90616"/>
        <dbReference type="EC" id="2.1.1.72"/>
    </reaction>
</comment>
<dbReference type="InterPro" id="IPR029063">
    <property type="entry name" value="SAM-dependent_MTases_sf"/>
</dbReference>
<gene>
    <name evidence="7" type="ORF">CVT63_01575</name>
</gene>
<evidence type="ECO:0000256" key="2">
    <source>
        <dbReference type="ARBA" id="ARBA00011900"/>
    </source>
</evidence>
<keyword evidence="3 7" id="KW-0489">Methyltransferase</keyword>
<dbReference type="InterPro" id="IPR012327">
    <property type="entry name" value="MeTrfase_D12"/>
</dbReference>
<evidence type="ECO:0000313" key="8">
    <source>
        <dbReference type="Proteomes" id="UP000233654"/>
    </source>
</evidence>
<dbReference type="Pfam" id="PF02086">
    <property type="entry name" value="MethyltransfD12"/>
    <property type="match status" value="1"/>
</dbReference>
<dbReference type="SUPFAM" id="SSF53335">
    <property type="entry name" value="S-adenosyl-L-methionine-dependent methyltransferases"/>
    <property type="match status" value="1"/>
</dbReference>
<evidence type="ECO:0000256" key="3">
    <source>
        <dbReference type="ARBA" id="ARBA00022603"/>
    </source>
</evidence>
<dbReference type="EC" id="2.1.1.72" evidence="2"/>
<dbReference type="Proteomes" id="UP000233654">
    <property type="component" value="Unassembled WGS sequence"/>
</dbReference>